<dbReference type="NCBIfam" id="TIGR00756">
    <property type="entry name" value="PPR"/>
    <property type="match status" value="1"/>
</dbReference>
<evidence type="ECO:0000313" key="3">
    <source>
        <dbReference type="EMBL" id="KAJ7953283.1"/>
    </source>
</evidence>
<feature type="repeat" description="PPR" evidence="2">
    <location>
        <begin position="450"/>
        <end position="484"/>
    </location>
</feature>
<dbReference type="PROSITE" id="PS51375">
    <property type="entry name" value="PPR"/>
    <property type="match status" value="1"/>
</dbReference>
<dbReference type="InterPro" id="IPR046960">
    <property type="entry name" value="PPR_At4g14850-like_plant"/>
</dbReference>
<evidence type="ECO:0000313" key="4">
    <source>
        <dbReference type="Proteomes" id="UP001163823"/>
    </source>
</evidence>
<dbReference type="GO" id="GO:0003723">
    <property type="term" value="F:RNA binding"/>
    <property type="evidence" value="ECO:0007669"/>
    <property type="project" value="InterPro"/>
</dbReference>
<proteinExistence type="predicted"/>
<dbReference type="Proteomes" id="UP001163823">
    <property type="component" value="Chromosome 10"/>
</dbReference>
<evidence type="ECO:0000256" key="2">
    <source>
        <dbReference type="PROSITE-ProRule" id="PRU00708"/>
    </source>
</evidence>
<sequence>MPKRSGSSGATIKLVTGLLPRSSQVTYYYYYFLLQNLSGSNYDYKFEMEIFVPPFPISAGLNRSHLQSLPHKHEDCHNKNGSNSSCPSNYTSSKYSIQIQPLLRVPKQQLHQQNYVIDEKPGIASTPIKPLQSQSTTYTGTIWRKRKRKKKNWVWVETPTCTTSDVLRLMDVLGFPIPTDIYTTLIEDCTVSGDPNRAIELHNHINLSGLKPPLCLLNRMLIMFVSCGLLESARQMFDLMPLQDFNSWAILSVGYTNNSDYDEAVNLFLKMVNRVDMFDLPAWIIVCILKTCVWTKDFGLGKQVHGLVFKLGIYDDLFLTSTLMRFYGKFKCLEDANIAFNRLPRHDTMSWTSKIINNCGEQHFSEVISDFKEMGRQGIKKNSYTFSSVLRACGRILDHGHCGQQVHADAIKLGLVSYTYVQCALVDMYGRSGLLRDANQVFEMIHDKRNKASWNAMLTGYIHHGFYIQAIKFLYQMKAAGMQPQESLLNEVRIACGSNITESLN</sequence>
<dbReference type="Pfam" id="PF01535">
    <property type="entry name" value="PPR"/>
    <property type="match status" value="4"/>
</dbReference>
<dbReference type="EMBL" id="JARAOO010000010">
    <property type="protein sequence ID" value="KAJ7953283.1"/>
    <property type="molecule type" value="Genomic_DNA"/>
</dbReference>
<gene>
    <name evidence="3" type="ORF">O6P43_025009</name>
</gene>
<keyword evidence="4" id="KW-1185">Reference proteome</keyword>
<dbReference type="AlphaFoldDB" id="A0AAD7L834"/>
<dbReference type="PANTHER" id="PTHR47926:SF361">
    <property type="entry name" value="PENTACOTRIPEPTIDE-REPEAT REGION OF PRORP DOMAIN-CONTAINING PROTEIN"/>
    <property type="match status" value="1"/>
</dbReference>
<dbReference type="InterPro" id="IPR011990">
    <property type="entry name" value="TPR-like_helical_dom_sf"/>
</dbReference>
<name>A0AAD7L834_QUISA</name>
<comment type="caution">
    <text evidence="3">The sequence shown here is derived from an EMBL/GenBank/DDBJ whole genome shotgun (WGS) entry which is preliminary data.</text>
</comment>
<dbReference type="KEGG" id="qsa:O6P43_025009"/>
<evidence type="ECO:0000256" key="1">
    <source>
        <dbReference type="ARBA" id="ARBA00022737"/>
    </source>
</evidence>
<dbReference type="Gene3D" id="1.25.40.10">
    <property type="entry name" value="Tetratricopeptide repeat domain"/>
    <property type="match status" value="2"/>
</dbReference>
<reference evidence="3" key="1">
    <citation type="journal article" date="2023" name="Science">
        <title>Elucidation of the pathway for biosynthesis of saponin adjuvants from the soapbark tree.</title>
        <authorList>
            <person name="Reed J."/>
            <person name="Orme A."/>
            <person name="El-Demerdash A."/>
            <person name="Owen C."/>
            <person name="Martin L.B.B."/>
            <person name="Misra R.C."/>
            <person name="Kikuchi S."/>
            <person name="Rejzek M."/>
            <person name="Martin A.C."/>
            <person name="Harkess A."/>
            <person name="Leebens-Mack J."/>
            <person name="Louveau T."/>
            <person name="Stephenson M.J."/>
            <person name="Osbourn A."/>
        </authorList>
    </citation>
    <scope>NUCLEOTIDE SEQUENCE</scope>
    <source>
        <strain evidence="3">S10</strain>
    </source>
</reference>
<dbReference type="FunFam" id="1.25.40.10:FF:000285">
    <property type="entry name" value="Pentatricopeptide repeat-containing protein, chloroplastic"/>
    <property type="match status" value="1"/>
</dbReference>
<dbReference type="PANTHER" id="PTHR47926">
    <property type="entry name" value="PENTATRICOPEPTIDE REPEAT-CONTAINING PROTEIN"/>
    <property type="match status" value="1"/>
</dbReference>
<organism evidence="3 4">
    <name type="scientific">Quillaja saponaria</name>
    <name type="common">Soap bark tree</name>
    <dbReference type="NCBI Taxonomy" id="32244"/>
    <lineage>
        <taxon>Eukaryota</taxon>
        <taxon>Viridiplantae</taxon>
        <taxon>Streptophyta</taxon>
        <taxon>Embryophyta</taxon>
        <taxon>Tracheophyta</taxon>
        <taxon>Spermatophyta</taxon>
        <taxon>Magnoliopsida</taxon>
        <taxon>eudicotyledons</taxon>
        <taxon>Gunneridae</taxon>
        <taxon>Pentapetalae</taxon>
        <taxon>rosids</taxon>
        <taxon>fabids</taxon>
        <taxon>Fabales</taxon>
        <taxon>Quillajaceae</taxon>
        <taxon>Quillaja</taxon>
    </lineage>
</organism>
<dbReference type="GO" id="GO:0009451">
    <property type="term" value="P:RNA modification"/>
    <property type="evidence" value="ECO:0007669"/>
    <property type="project" value="InterPro"/>
</dbReference>
<accession>A0AAD7L834</accession>
<protein>
    <submittedName>
        <fullName evidence="3">Pentatricopeptide repeat-containing protein</fullName>
    </submittedName>
</protein>
<dbReference type="InterPro" id="IPR002885">
    <property type="entry name" value="PPR_rpt"/>
</dbReference>
<keyword evidence="1" id="KW-0677">Repeat</keyword>